<dbReference type="Pfam" id="PF00534">
    <property type="entry name" value="Glycos_transf_1"/>
    <property type="match status" value="1"/>
</dbReference>
<dbReference type="EC" id="2.4.1.110" evidence="4"/>
<keyword evidence="10" id="KW-1185">Reference proteome</keyword>
<evidence type="ECO:0000256" key="2">
    <source>
        <dbReference type="ARBA" id="ARBA00022676"/>
    </source>
</evidence>
<evidence type="ECO:0000259" key="8">
    <source>
        <dbReference type="Pfam" id="PF12038"/>
    </source>
</evidence>
<evidence type="ECO:0000256" key="3">
    <source>
        <dbReference type="ARBA" id="ARBA00022679"/>
    </source>
</evidence>
<proteinExistence type="inferred from homology"/>
<dbReference type="EMBL" id="CP018800">
    <property type="protein sequence ID" value="ATX81072.1"/>
    <property type="molecule type" value="Genomic_DNA"/>
</dbReference>
<dbReference type="Gene3D" id="3.40.50.2000">
    <property type="entry name" value="Glycogen Phosphorylase B"/>
    <property type="match status" value="1"/>
</dbReference>
<evidence type="ECO:0000256" key="6">
    <source>
        <dbReference type="ARBA" id="ARBA00048439"/>
    </source>
</evidence>
<dbReference type="InterPro" id="IPR001296">
    <property type="entry name" value="Glyco_trans_1"/>
</dbReference>
<evidence type="ECO:0000313" key="10">
    <source>
        <dbReference type="Proteomes" id="UP000231637"/>
    </source>
</evidence>
<name>A0A2K8L1V7_9PROT</name>
<evidence type="ECO:0000313" key="9">
    <source>
        <dbReference type="EMBL" id="ATX81072.1"/>
    </source>
</evidence>
<dbReference type="SUPFAM" id="SSF53756">
    <property type="entry name" value="UDP-Glycosyltransferase/glycogen phosphorylase"/>
    <property type="match status" value="1"/>
</dbReference>
<dbReference type="PANTHER" id="PTHR13615:SF3">
    <property type="entry name" value="GLYCOSYLTRANSFERASE-LIKE DOMAIN-CONTAINING PROTEIN 1"/>
    <property type="match status" value="1"/>
</dbReference>
<sequence>MRAPVALTASRYNRLMRILLLSAYDAASHRQWRQGLANNLPEHEWCVLALPPRHFSWRIRGNAFSWAGEQRQMLNEPYDLILATSMVDLATLRGIVPGLSTTPAIIYFHENQFAYPESGHAHPSVEAQITSIYSGLAADRLVFNSAYNRDSFLAGALALIRKMPDHAPTTLIDSLAAKSLVLPVPLDEACFARRERNKEGPTTLLWNHRWEYDKGPERLLLLMQKLETAGLDYRIHIIGQQFRAMPESFDAMRMQFSHRIGKWGYIEDRAAYLHILRSSDIAISTALHDFQGIAILEAVACGCTPVAPRRLAYPEFIHAGYLAESCADDADREAAAMADRIIALSKHTEPAAIDISKLAWRHMKQRYRALLASAST</sequence>
<dbReference type="InterPro" id="IPR051862">
    <property type="entry name" value="GT-like_domain_containing_1"/>
</dbReference>
<keyword evidence="3 9" id="KW-0808">Transferase</keyword>
<feature type="domain" description="Glycosyl transferase family 1" evidence="7">
    <location>
        <begin position="195"/>
        <end position="346"/>
    </location>
</feature>
<accession>A0A2K8L1V7</accession>
<dbReference type="GO" id="GO:0016438">
    <property type="term" value="F:tRNA-queuosine(34) beta-mannosyltransferase activity"/>
    <property type="evidence" value="ECO:0007669"/>
    <property type="project" value="UniProtKB-EC"/>
</dbReference>
<gene>
    <name evidence="9" type="ORF">Ga0123462_0194</name>
</gene>
<dbReference type="AlphaFoldDB" id="A0A2K8L1V7"/>
<dbReference type="KEGG" id="mfn:Ga0123462_0194"/>
<feature type="domain" description="tRNA-queuosine alpha-mannosyltransferase N-terminal" evidence="8">
    <location>
        <begin position="17"/>
        <end position="186"/>
    </location>
</feature>
<comment type="catalytic activity">
    <reaction evidence="6">
        <text>queuosine(34) in tRNA(Asp) + GDP-alpha-D-mannose = O-4''-alpha-D-mannosylqueuosine(34) in tRNA(Asp) + GDP + H(+)</text>
        <dbReference type="Rhea" id="RHEA:12885"/>
        <dbReference type="Rhea" id="RHEA-COMP:18572"/>
        <dbReference type="Rhea" id="RHEA-COMP:18581"/>
        <dbReference type="ChEBI" id="CHEBI:15378"/>
        <dbReference type="ChEBI" id="CHEBI:57527"/>
        <dbReference type="ChEBI" id="CHEBI:58189"/>
        <dbReference type="ChEBI" id="CHEBI:194431"/>
        <dbReference type="ChEBI" id="CHEBI:194442"/>
        <dbReference type="EC" id="2.4.1.110"/>
    </reaction>
    <physiologicalReaction direction="left-to-right" evidence="6">
        <dbReference type="Rhea" id="RHEA:12886"/>
    </physiologicalReaction>
</comment>
<evidence type="ECO:0000256" key="1">
    <source>
        <dbReference type="ARBA" id="ARBA00009481"/>
    </source>
</evidence>
<dbReference type="PANTHER" id="PTHR13615">
    <property type="entry name" value="GLYCOSYLTRANSFERASE-LIKE 1"/>
    <property type="match status" value="1"/>
</dbReference>
<protein>
    <recommendedName>
        <fullName evidence="5">tRNA-queuosine alpha-mannosyltransferase</fullName>
        <ecNumber evidence="4">2.4.1.110</ecNumber>
    </recommendedName>
</protein>
<organism evidence="9 10">
    <name type="scientific">Mariprofundus ferrinatatus</name>
    <dbReference type="NCBI Taxonomy" id="1921087"/>
    <lineage>
        <taxon>Bacteria</taxon>
        <taxon>Pseudomonadati</taxon>
        <taxon>Pseudomonadota</taxon>
        <taxon>Candidatius Mariprofundia</taxon>
        <taxon>Mariprofundales</taxon>
        <taxon>Mariprofundaceae</taxon>
        <taxon>Mariprofundus</taxon>
    </lineage>
</organism>
<dbReference type="Proteomes" id="UP000231637">
    <property type="component" value="Chromosome"/>
</dbReference>
<reference evidence="9 10" key="1">
    <citation type="submission" date="2016-12" db="EMBL/GenBank/DDBJ databases">
        <title>Isolation and genomic insights into novel planktonic Zetaproteobacteria from stratified waters of the Chesapeake Bay.</title>
        <authorList>
            <person name="McAllister S.M."/>
            <person name="Kato S."/>
            <person name="Chan C.S."/>
            <person name="Chiu B.K."/>
            <person name="Field E.K."/>
        </authorList>
    </citation>
    <scope>NUCLEOTIDE SEQUENCE [LARGE SCALE GENOMIC DNA]</scope>
    <source>
        <strain evidence="9 10">CP-8</strain>
    </source>
</reference>
<comment type="similarity">
    <text evidence="1">Belongs to the glycosyltransferase group 1 family. Glycosyltransferase 4 subfamily.</text>
</comment>
<evidence type="ECO:0000256" key="4">
    <source>
        <dbReference type="ARBA" id="ARBA00044517"/>
    </source>
</evidence>
<dbReference type="InterPro" id="IPR022701">
    <property type="entry name" value="QTMAN_N"/>
</dbReference>
<keyword evidence="2" id="KW-0328">Glycosyltransferase</keyword>
<dbReference type="Pfam" id="PF12038">
    <property type="entry name" value="QTMAN_N"/>
    <property type="match status" value="1"/>
</dbReference>
<evidence type="ECO:0000256" key="5">
    <source>
        <dbReference type="ARBA" id="ARBA00044539"/>
    </source>
</evidence>
<evidence type="ECO:0000259" key="7">
    <source>
        <dbReference type="Pfam" id="PF00534"/>
    </source>
</evidence>